<dbReference type="GeneID" id="301841461"/>
<accession>A0AA87CIN0</accession>
<evidence type="ECO:0000313" key="2">
    <source>
        <dbReference type="Proteomes" id="UP001302000"/>
    </source>
</evidence>
<dbReference type="RefSeq" id="YP_013605554.1">
    <property type="nucleotide sequence ID" value="NC_134205.1"/>
</dbReference>
<name>A0AA87CIN0_9CAUD</name>
<proteinExistence type="predicted"/>
<protein>
    <submittedName>
        <fullName evidence="1">Uncharacterized protein</fullName>
    </submittedName>
</protein>
<sequence>MNAKETMEALLAGKTVRPKNCALVMRLNPEGNLIQKLDGRVRFVPDSTKINCGCEVEEPKSIPEDILKALADGRRIRSGDMVYWLDGGLLRRQWKDEDTYTTLIDLSGCTVEKEDRRCRWVSYATDAAGWSPASRSPRCSSCLYL</sequence>
<gene>
    <name evidence="1" type="ORF">vir335_00094</name>
</gene>
<reference evidence="1 2" key="1">
    <citation type="journal article" date="2023" name="Nat. Microbiol.">
        <title>A compendium of viruses from methanogenic archaea reveals their diversity and adaptations to the gut environment.</title>
        <authorList>
            <person name="Medvedeva S."/>
            <person name="Borrel G."/>
            <person name="Krupovic M."/>
            <person name="Gribaldo S."/>
        </authorList>
    </citation>
    <scope>NUCLEOTIDE SEQUENCE [LARGE SCALE GENOMIC DNA]</scope>
</reference>
<keyword evidence="2" id="KW-1185">Reference proteome</keyword>
<dbReference type="Proteomes" id="UP001302000">
    <property type="component" value="Segment"/>
</dbReference>
<evidence type="ECO:0000313" key="1">
    <source>
        <dbReference type="EMBL" id="DBA35650.1"/>
    </source>
</evidence>
<organism evidence="1 2">
    <name type="scientific">Caudoviricetes sp. vir335</name>
    <dbReference type="NCBI Taxonomy" id="3068357"/>
    <lineage>
        <taxon>Viruses</taxon>
        <taxon>Duplodnaviria</taxon>
        <taxon>Heunggongvirae</taxon>
        <taxon>Uroviricota</taxon>
        <taxon>Caudoviricetes</taxon>
    </lineage>
</organism>
<dbReference type="EMBL" id="BK063680">
    <property type="protein sequence ID" value="DBA35650.1"/>
    <property type="molecule type" value="Genomic_DNA"/>
</dbReference>